<name>A0ABD6ASN0_9EURY</name>
<evidence type="ECO:0000256" key="1">
    <source>
        <dbReference type="ARBA" id="ARBA00006484"/>
    </source>
</evidence>
<dbReference type="NCBIfam" id="NF005559">
    <property type="entry name" value="PRK07231.1"/>
    <property type="match status" value="1"/>
</dbReference>
<dbReference type="FunFam" id="3.40.50.720:FF:000084">
    <property type="entry name" value="Short-chain dehydrogenase reductase"/>
    <property type="match status" value="1"/>
</dbReference>
<comment type="similarity">
    <text evidence="1">Belongs to the short-chain dehydrogenases/reductases (SDR) family.</text>
</comment>
<dbReference type="Pfam" id="PF13561">
    <property type="entry name" value="adh_short_C2"/>
    <property type="match status" value="1"/>
</dbReference>
<dbReference type="PRINTS" id="PR00081">
    <property type="entry name" value="GDHRDH"/>
</dbReference>
<comment type="caution">
    <text evidence="3">The sequence shown here is derived from an EMBL/GenBank/DDBJ whole genome shotgun (WGS) entry which is preliminary data.</text>
</comment>
<dbReference type="CDD" id="cd05233">
    <property type="entry name" value="SDR_c"/>
    <property type="match status" value="1"/>
</dbReference>
<dbReference type="InterPro" id="IPR036291">
    <property type="entry name" value="NAD(P)-bd_dom_sf"/>
</dbReference>
<dbReference type="SUPFAM" id="SSF51735">
    <property type="entry name" value="NAD(P)-binding Rossmann-fold domains"/>
    <property type="match status" value="1"/>
</dbReference>
<gene>
    <name evidence="3" type="ORF">ACFSBT_06325</name>
</gene>
<dbReference type="InterPro" id="IPR002347">
    <property type="entry name" value="SDR_fam"/>
</dbReference>
<accession>A0ABD6ASN0</accession>
<keyword evidence="2 3" id="KW-0560">Oxidoreductase</keyword>
<dbReference type="GO" id="GO:0016491">
    <property type="term" value="F:oxidoreductase activity"/>
    <property type="evidence" value="ECO:0007669"/>
    <property type="project" value="UniProtKB-KW"/>
</dbReference>
<dbReference type="EMBL" id="JBHUDC010000003">
    <property type="protein sequence ID" value="MFD1512895.1"/>
    <property type="molecule type" value="Genomic_DNA"/>
</dbReference>
<keyword evidence="4" id="KW-1185">Reference proteome</keyword>
<organism evidence="3 4">
    <name type="scientific">Halomarina rubra</name>
    <dbReference type="NCBI Taxonomy" id="2071873"/>
    <lineage>
        <taxon>Archaea</taxon>
        <taxon>Methanobacteriati</taxon>
        <taxon>Methanobacteriota</taxon>
        <taxon>Stenosarchaea group</taxon>
        <taxon>Halobacteria</taxon>
        <taxon>Halobacteriales</taxon>
        <taxon>Natronomonadaceae</taxon>
        <taxon>Halomarina</taxon>
    </lineage>
</organism>
<dbReference type="PANTHER" id="PTHR24321:SF8">
    <property type="entry name" value="ESTRADIOL 17-BETA-DEHYDROGENASE 8-RELATED"/>
    <property type="match status" value="1"/>
</dbReference>
<evidence type="ECO:0000256" key="2">
    <source>
        <dbReference type="ARBA" id="ARBA00023002"/>
    </source>
</evidence>
<dbReference type="Proteomes" id="UP001597187">
    <property type="component" value="Unassembled WGS sequence"/>
</dbReference>
<reference evidence="3 4" key="1">
    <citation type="journal article" date="2019" name="Int. J. Syst. Evol. Microbiol.">
        <title>The Global Catalogue of Microorganisms (GCM) 10K type strain sequencing project: providing services to taxonomists for standard genome sequencing and annotation.</title>
        <authorList>
            <consortium name="The Broad Institute Genomics Platform"/>
            <consortium name="The Broad Institute Genome Sequencing Center for Infectious Disease"/>
            <person name="Wu L."/>
            <person name="Ma J."/>
        </authorList>
    </citation>
    <scope>NUCLEOTIDE SEQUENCE [LARGE SCALE GENOMIC DNA]</scope>
    <source>
        <strain evidence="3 4">CGMCC 1.12563</strain>
    </source>
</reference>
<dbReference type="RefSeq" id="WP_250872869.1">
    <property type="nucleotide sequence ID" value="NZ_JALXFV010000003.1"/>
</dbReference>
<evidence type="ECO:0000313" key="3">
    <source>
        <dbReference type="EMBL" id="MFD1512895.1"/>
    </source>
</evidence>
<dbReference type="EC" id="1.1.1.-" evidence="3"/>
<sequence length="253" mass="26773">MRLEDKTAFVTGAGQGIGESTALRFAEEGAHVVASDVNTESVQETAETIEAAGGSAEAHDLDVTDADRFHELVDQVAEERGLDVVVNNAGIGHPPEWIEDTDESVFDYVVNVNVKGVWNGCHAALPHLKEQGSGAIVNVASLAAIFGLPRQGVYSLTKGAVLNFTRAVSAEAGPMGVRANAVCPGFVTTDLGEQFFASRSDPEAAREQMEQRYDLRRLGEAEEIANAILFLASDEASWVTGHGLVVDGGFSTS</sequence>
<dbReference type="AlphaFoldDB" id="A0ABD6ASN0"/>
<protein>
    <submittedName>
        <fullName evidence="3">SDR family NAD(P)-dependent oxidoreductase</fullName>
        <ecNumber evidence="3">1.1.1.-</ecNumber>
    </submittedName>
</protein>
<dbReference type="PRINTS" id="PR00080">
    <property type="entry name" value="SDRFAMILY"/>
</dbReference>
<dbReference type="Gene3D" id="3.40.50.720">
    <property type="entry name" value="NAD(P)-binding Rossmann-like Domain"/>
    <property type="match status" value="1"/>
</dbReference>
<dbReference type="PANTHER" id="PTHR24321">
    <property type="entry name" value="DEHYDROGENASES, SHORT CHAIN"/>
    <property type="match status" value="1"/>
</dbReference>
<evidence type="ECO:0000313" key="4">
    <source>
        <dbReference type="Proteomes" id="UP001597187"/>
    </source>
</evidence>
<proteinExistence type="inferred from homology"/>